<dbReference type="GO" id="GO:0016705">
    <property type="term" value="F:oxidoreductase activity, acting on paired donors, with incorporation or reduction of molecular oxygen"/>
    <property type="evidence" value="ECO:0007669"/>
    <property type="project" value="InterPro"/>
</dbReference>
<dbReference type="PANTHER" id="PTHR24286">
    <property type="entry name" value="CYTOCHROME P450 26"/>
    <property type="match status" value="1"/>
</dbReference>
<keyword evidence="2" id="KW-0812">Transmembrane</keyword>
<keyword evidence="4" id="KW-0472">Membrane</keyword>
<reference evidence="8 9" key="1">
    <citation type="submission" date="2023-12" db="EMBL/GenBank/DDBJ databases">
        <title>A high-quality genome assembly for Dillenia turbinata (Dilleniales).</title>
        <authorList>
            <person name="Chanderbali A."/>
        </authorList>
    </citation>
    <scope>NUCLEOTIDE SEQUENCE [LARGE SCALE GENOMIC DNA]</scope>
    <source>
        <strain evidence="8">LSX21</strain>
        <tissue evidence="8">Leaf</tissue>
    </source>
</reference>
<organism evidence="8 9">
    <name type="scientific">Dillenia turbinata</name>
    <dbReference type="NCBI Taxonomy" id="194707"/>
    <lineage>
        <taxon>Eukaryota</taxon>
        <taxon>Viridiplantae</taxon>
        <taxon>Streptophyta</taxon>
        <taxon>Embryophyta</taxon>
        <taxon>Tracheophyta</taxon>
        <taxon>Spermatophyta</taxon>
        <taxon>Magnoliopsida</taxon>
        <taxon>eudicotyledons</taxon>
        <taxon>Gunneridae</taxon>
        <taxon>Pentapetalae</taxon>
        <taxon>Dilleniales</taxon>
        <taxon>Dilleniaceae</taxon>
        <taxon>Dillenia</taxon>
    </lineage>
</organism>
<dbReference type="CDD" id="cd11043">
    <property type="entry name" value="CYP90-like"/>
    <property type="match status" value="1"/>
</dbReference>
<dbReference type="AlphaFoldDB" id="A0AAN8Z6L6"/>
<comment type="cofactor">
    <cofactor evidence="6">
        <name>heme</name>
        <dbReference type="ChEBI" id="CHEBI:30413"/>
    </cofactor>
</comment>
<sequence>MLTLPTGEFPLLLQNNYDILLVAVFAVSISFIVPKLWKRNTNVRGSIPGRLGLPFLGETMAFLSATNSTKGCYDFVKQRRLWYGRWFKTRIFGKTHIFVPSTKGAKMIFTNDFVQFNKGYVKSMGDAVGKKSLLTVPHEGHKRIRRLLADPFSMNSLSQFLKRFDSMLCQRLKKLEESGKSFVVLEFNMKITFDAMCEMLISVTDPALLQQIERDCTAVSDAMLSFPVMVPGTRYYRGIKARRRLMETFGKMIARRRSGKESPDDFLQSMLQRDTYASDEKLDDEEIKDNLLTLIIAGQTTTAAAMMWSVKFLDENKEVQERLREEQLSIMRNKPNDYLVTLEDLNSMSYGLKVVKETLRMSNVLLWFPRVALNDCIIEGFEIKKGWHVNVDATCIHHDPAFYKDPMKFNPSRFEELQKPYSFIPFGSGPRTCLGINMAKVTMLVFLHRLTSGYKWTVDNPDLCLERKSHIPRLRSGCPITLTTLKHGD</sequence>
<accession>A0AAN8Z6L6</accession>
<dbReference type="PROSITE" id="PS00086">
    <property type="entry name" value="CYTOCHROME_P450"/>
    <property type="match status" value="1"/>
</dbReference>
<evidence type="ECO:0000256" key="5">
    <source>
        <dbReference type="ARBA" id="ARBA00023004"/>
    </source>
</evidence>
<comment type="subcellular location">
    <subcellularLocation>
        <location evidence="1">Membrane</location>
        <topology evidence="1">Single-pass membrane protein</topology>
    </subcellularLocation>
</comment>
<dbReference type="GO" id="GO:0016132">
    <property type="term" value="P:brassinosteroid biosynthetic process"/>
    <property type="evidence" value="ECO:0007669"/>
    <property type="project" value="TreeGrafter"/>
</dbReference>
<dbReference type="PRINTS" id="PR00463">
    <property type="entry name" value="EP450I"/>
</dbReference>
<dbReference type="GO" id="GO:0020037">
    <property type="term" value="F:heme binding"/>
    <property type="evidence" value="ECO:0007669"/>
    <property type="project" value="InterPro"/>
</dbReference>
<keyword evidence="4" id="KW-1133">Transmembrane helix</keyword>
<gene>
    <name evidence="8" type="ORF">RJ641_010605</name>
</gene>
<dbReference type="Pfam" id="PF00067">
    <property type="entry name" value="p450"/>
    <property type="match status" value="1"/>
</dbReference>
<evidence type="ECO:0000256" key="4">
    <source>
        <dbReference type="ARBA" id="ARBA00022989"/>
    </source>
</evidence>
<dbReference type="EMBL" id="JBAMMX010000017">
    <property type="protein sequence ID" value="KAK6924405.1"/>
    <property type="molecule type" value="Genomic_DNA"/>
</dbReference>
<dbReference type="GO" id="GO:0010268">
    <property type="term" value="P:brassinosteroid homeostasis"/>
    <property type="evidence" value="ECO:0007669"/>
    <property type="project" value="TreeGrafter"/>
</dbReference>
<dbReference type="InterPro" id="IPR036396">
    <property type="entry name" value="Cyt_P450_sf"/>
</dbReference>
<dbReference type="Gene3D" id="1.10.630.10">
    <property type="entry name" value="Cytochrome P450"/>
    <property type="match status" value="1"/>
</dbReference>
<dbReference type="Proteomes" id="UP001370490">
    <property type="component" value="Unassembled WGS sequence"/>
</dbReference>
<evidence type="ECO:0000256" key="7">
    <source>
        <dbReference type="RuleBase" id="RU000461"/>
    </source>
</evidence>
<keyword evidence="6 7" id="KW-0349">Heme</keyword>
<evidence type="ECO:0000256" key="6">
    <source>
        <dbReference type="PIRSR" id="PIRSR602401-1"/>
    </source>
</evidence>
<dbReference type="GO" id="GO:0016020">
    <property type="term" value="C:membrane"/>
    <property type="evidence" value="ECO:0007669"/>
    <property type="project" value="UniProtKB-SubCell"/>
</dbReference>
<dbReference type="InterPro" id="IPR017972">
    <property type="entry name" value="Cyt_P450_CS"/>
</dbReference>
<keyword evidence="7" id="KW-0503">Monooxygenase</keyword>
<name>A0AAN8Z6L6_9MAGN</name>
<dbReference type="GO" id="GO:0016125">
    <property type="term" value="P:sterol metabolic process"/>
    <property type="evidence" value="ECO:0007669"/>
    <property type="project" value="TreeGrafter"/>
</dbReference>
<keyword evidence="5 6" id="KW-0408">Iron</keyword>
<proteinExistence type="inferred from homology"/>
<evidence type="ECO:0000256" key="2">
    <source>
        <dbReference type="ARBA" id="ARBA00022692"/>
    </source>
</evidence>
<dbReference type="InterPro" id="IPR002401">
    <property type="entry name" value="Cyt_P450_E_grp-I"/>
</dbReference>
<evidence type="ECO:0000313" key="9">
    <source>
        <dbReference type="Proteomes" id="UP001370490"/>
    </source>
</evidence>
<dbReference type="FunFam" id="1.10.630.10:FF:000086">
    <property type="entry name" value="cytochrome P450 90A1-like isoform X1"/>
    <property type="match status" value="1"/>
</dbReference>
<comment type="caution">
    <text evidence="8">The sequence shown here is derived from an EMBL/GenBank/DDBJ whole genome shotgun (WGS) entry which is preliminary data.</text>
</comment>
<keyword evidence="7" id="KW-0560">Oxidoreductase</keyword>
<dbReference type="GO" id="GO:0005506">
    <property type="term" value="F:iron ion binding"/>
    <property type="evidence" value="ECO:0007669"/>
    <property type="project" value="InterPro"/>
</dbReference>
<dbReference type="GO" id="GO:0004497">
    <property type="term" value="F:monooxygenase activity"/>
    <property type="evidence" value="ECO:0007669"/>
    <property type="project" value="UniProtKB-KW"/>
</dbReference>
<dbReference type="PANTHER" id="PTHR24286:SF235">
    <property type="entry name" value="CYTOCHROME P450"/>
    <property type="match status" value="1"/>
</dbReference>
<evidence type="ECO:0000256" key="3">
    <source>
        <dbReference type="ARBA" id="ARBA00022723"/>
    </source>
</evidence>
<evidence type="ECO:0000256" key="1">
    <source>
        <dbReference type="ARBA" id="ARBA00004167"/>
    </source>
</evidence>
<keyword evidence="9" id="KW-1185">Reference proteome</keyword>
<comment type="similarity">
    <text evidence="7">Belongs to the cytochrome P450 family.</text>
</comment>
<evidence type="ECO:0000313" key="8">
    <source>
        <dbReference type="EMBL" id="KAK6924405.1"/>
    </source>
</evidence>
<protein>
    <submittedName>
        <fullName evidence="8">Cytochrome P450</fullName>
    </submittedName>
</protein>
<dbReference type="PRINTS" id="PR00385">
    <property type="entry name" value="P450"/>
</dbReference>
<feature type="binding site" description="axial binding residue" evidence="6">
    <location>
        <position position="433"/>
    </location>
    <ligand>
        <name>heme</name>
        <dbReference type="ChEBI" id="CHEBI:30413"/>
    </ligand>
    <ligandPart>
        <name>Fe</name>
        <dbReference type="ChEBI" id="CHEBI:18248"/>
    </ligandPart>
</feature>
<dbReference type="SUPFAM" id="SSF48264">
    <property type="entry name" value="Cytochrome P450"/>
    <property type="match status" value="1"/>
</dbReference>
<keyword evidence="3 6" id="KW-0479">Metal-binding</keyword>
<dbReference type="InterPro" id="IPR001128">
    <property type="entry name" value="Cyt_P450"/>
</dbReference>